<name>A0A563W4G8_9CYAN</name>
<evidence type="ECO:0000313" key="1">
    <source>
        <dbReference type="EMBL" id="VEP18565.1"/>
    </source>
</evidence>
<organism evidence="1 2">
    <name type="scientific">Hyella patelloides LEGE 07179</name>
    <dbReference type="NCBI Taxonomy" id="945734"/>
    <lineage>
        <taxon>Bacteria</taxon>
        <taxon>Bacillati</taxon>
        <taxon>Cyanobacteriota</taxon>
        <taxon>Cyanophyceae</taxon>
        <taxon>Pleurocapsales</taxon>
        <taxon>Hyellaceae</taxon>
        <taxon>Hyella</taxon>
    </lineage>
</organism>
<protein>
    <submittedName>
        <fullName evidence="1">Uncharacterized protein</fullName>
    </submittedName>
</protein>
<gene>
    <name evidence="1" type="ORF">H1P_810027</name>
</gene>
<dbReference type="Proteomes" id="UP000320055">
    <property type="component" value="Unassembled WGS sequence"/>
</dbReference>
<keyword evidence="2" id="KW-1185">Reference proteome</keyword>
<accession>A0A563W4G8</accession>
<evidence type="ECO:0000313" key="2">
    <source>
        <dbReference type="Proteomes" id="UP000320055"/>
    </source>
</evidence>
<dbReference type="AlphaFoldDB" id="A0A563W4G8"/>
<proteinExistence type="predicted"/>
<reference evidence="1 2" key="1">
    <citation type="submission" date="2019-01" db="EMBL/GenBank/DDBJ databases">
        <authorList>
            <person name="Brito A."/>
        </authorList>
    </citation>
    <scope>NUCLEOTIDE SEQUENCE [LARGE SCALE GENOMIC DNA]</scope>
    <source>
        <strain evidence="1">1</strain>
    </source>
</reference>
<sequence>MQDFNCIFLKDLKFRFAQVYLNQCFLGSRFSILSKAFLALKIALKNANLLFQGERGRRGDEEFSLLLELYSDDSEFKVCPSATGLSSGELELANIANILFLINKTNVFL</sequence>
<dbReference type="EMBL" id="CAACVJ010000689">
    <property type="protein sequence ID" value="VEP18565.1"/>
    <property type="molecule type" value="Genomic_DNA"/>
</dbReference>